<dbReference type="InterPro" id="IPR036388">
    <property type="entry name" value="WH-like_DNA-bd_sf"/>
</dbReference>
<dbReference type="EMBL" id="VDUX01000004">
    <property type="protein sequence ID" value="TXL60928.1"/>
    <property type="molecule type" value="Genomic_DNA"/>
</dbReference>
<dbReference type="Gene3D" id="1.10.10.10">
    <property type="entry name" value="Winged helix-like DNA-binding domain superfamily/Winged helix DNA-binding domain"/>
    <property type="match status" value="1"/>
</dbReference>
<evidence type="ECO:0000313" key="4">
    <source>
        <dbReference type="Proteomes" id="UP000321571"/>
    </source>
</evidence>
<comment type="caution">
    <text evidence="3">The sequence shown here is derived from an EMBL/GenBank/DDBJ whole genome shotgun (WGS) entry which is preliminary data.</text>
</comment>
<dbReference type="Proteomes" id="UP000321571">
    <property type="component" value="Unassembled WGS sequence"/>
</dbReference>
<dbReference type="GO" id="GO:0006351">
    <property type="term" value="P:DNA-templated transcription"/>
    <property type="evidence" value="ECO:0007669"/>
    <property type="project" value="TreeGrafter"/>
</dbReference>
<dbReference type="Pfam" id="PF20803">
    <property type="entry name" value="PaaX_M"/>
    <property type="match status" value="1"/>
</dbReference>
<name>A0A5C8NHY5_9ACTN</name>
<dbReference type="PANTHER" id="PTHR30319:SF1">
    <property type="entry name" value="TRANSCRIPTIONAL REPRESSOR PAAX"/>
    <property type="match status" value="1"/>
</dbReference>
<dbReference type="AlphaFoldDB" id="A0A5C8NHY5"/>
<dbReference type="Gene3D" id="1.20.58.1460">
    <property type="match status" value="1"/>
</dbReference>
<dbReference type="InterPro" id="IPR012906">
    <property type="entry name" value="PaaX-like_N"/>
</dbReference>
<protein>
    <submittedName>
        <fullName evidence="3">PaaX domain-containing protein, C-domain protein</fullName>
    </submittedName>
</protein>
<evidence type="ECO:0000259" key="1">
    <source>
        <dbReference type="Pfam" id="PF07848"/>
    </source>
</evidence>
<feature type="domain" description="Transcriptional repressor PaaX-like central Cas2-like" evidence="2">
    <location>
        <begin position="94"/>
        <end position="144"/>
    </location>
</feature>
<accession>A0A5C8NHY5</accession>
<dbReference type="Gene3D" id="3.30.70.2650">
    <property type="match status" value="1"/>
</dbReference>
<proteinExistence type="predicted"/>
<evidence type="ECO:0000259" key="2">
    <source>
        <dbReference type="Pfam" id="PF20803"/>
    </source>
</evidence>
<reference evidence="3 4" key="1">
    <citation type="submission" date="2019-06" db="EMBL/GenBank/DDBJ databases">
        <title>Aeromicrobium sp. nov., isolated from a maize field.</title>
        <authorList>
            <person name="Lin S.-Y."/>
            <person name="Tsai C.-F."/>
            <person name="Young C.-C."/>
        </authorList>
    </citation>
    <scope>NUCLEOTIDE SEQUENCE [LARGE SCALE GENOMIC DNA]</scope>
    <source>
        <strain evidence="3 4">CC-CFT486</strain>
    </source>
</reference>
<evidence type="ECO:0000313" key="3">
    <source>
        <dbReference type="EMBL" id="TXL60928.1"/>
    </source>
</evidence>
<dbReference type="OrthoDB" id="2270427at2"/>
<organism evidence="3 4">
    <name type="scientific">Aeromicrobium terrae</name>
    <dbReference type="NCBI Taxonomy" id="2498846"/>
    <lineage>
        <taxon>Bacteria</taxon>
        <taxon>Bacillati</taxon>
        <taxon>Actinomycetota</taxon>
        <taxon>Actinomycetes</taxon>
        <taxon>Propionibacteriales</taxon>
        <taxon>Nocardioidaceae</taxon>
        <taxon>Aeromicrobium</taxon>
    </lineage>
</organism>
<keyword evidence="4" id="KW-1185">Reference proteome</keyword>
<sequence length="243" mass="26503">MSGSTVTLTAAPALTTRSVVLSLLLGAHPGRLPARDLVAMGEEFGVAPATTRVTLSRLVAARDLVNDGATYSLSERHLRRQAAQDEALAPRVGPYDGSWTVLVVTATGRDAASRAGLRADLRRWRLAELREGVWMRPANVATPVADDGLVTLRSYPDDDRALVAQLWDLDAWVATADELLAAADPSGPLRDRFVANAAIVRHLRADPLLPTELRPDRWPADHLRSVYDDFRSELTALRTEEKT</sequence>
<gene>
    <name evidence="3" type="ORF">FHP06_10955</name>
</gene>
<dbReference type="PANTHER" id="PTHR30319">
    <property type="entry name" value="PHENYLACETIC ACID REGULATOR-RELATED TRANSCRIPTIONAL REPRESSOR"/>
    <property type="match status" value="1"/>
</dbReference>
<dbReference type="Pfam" id="PF07848">
    <property type="entry name" value="PaaX"/>
    <property type="match status" value="1"/>
</dbReference>
<dbReference type="InterPro" id="IPR048846">
    <property type="entry name" value="PaaX-like_central"/>
</dbReference>
<feature type="domain" description="Transcriptional repressor PaaX-like N-terminal" evidence="1">
    <location>
        <begin position="16"/>
        <end position="76"/>
    </location>
</feature>